<comment type="similarity">
    <text evidence="5 14">Belongs to the RNase HII family. RnhC subfamily.</text>
</comment>
<evidence type="ECO:0000256" key="7">
    <source>
        <dbReference type="ARBA" id="ARBA00021407"/>
    </source>
</evidence>
<keyword evidence="11 14" id="KW-0255">Endonuclease</keyword>
<evidence type="ECO:0000259" key="16">
    <source>
        <dbReference type="PROSITE" id="PS51975"/>
    </source>
</evidence>
<evidence type="ECO:0000256" key="15">
    <source>
        <dbReference type="PROSITE-ProRule" id="PRU01319"/>
    </source>
</evidence>
<comment type="subcellular location">
    <subcellularLocation>
        <location evidence="4 14">Cytoplasm</location>
    </subcellularLocation>
</comment>
<dbReference type="PIRSF" id="PIRSF037748">
    <property type="entry name" value="RnhC"/>
    <property type="match status" value="1"/>
</dbReference>
<dbReference type="InterPro" id="IPR012337">
    <property type="entry name" value="RNaseH-like_sf"/>
</dbReference>
<dbReference type="PANTHER" id="PTHR10954">
    <property type="entry name" value="RIBONUCLEASE H2 SUBUNIT A"/>
    <property type="match status" value="1"/>
</dbReference>
<dbReference type="EMBL" id="PDYG01000074">
    <property type="protein sequence ID" value="PHU37211.1"/>
    <property type="molecule type" value="Genomic_DNA"/>
</dbReference>
<evidence type="ECO:0000256" key="14">
    <source>
        <dbReference type="HAMAP-Rule" id="MF_00053"/>
    </source>
</evidence>
<evidence type="ECO:0000256" key="12">
    <source>
        <dbReference type="ARBA" id="ARBA00022801"/>
    </source>
</evidence>
<evidence type="ECO:0000256" key="1">
    <source>
        <dbReference type="ARBA" id="ARBA00000077"/>
    </source>
</evidence>
<dbReference type="GO" id="GO:0000287">
    <property type="term" value="F:magnesium ion binding"/>
    <property type="evidence" value="ECO:0007669"/>
    <property type="project" value="UniProtKB-UniRule"/>
</dbReference>
<keyword evidence="18" id="KW-1185">Reference proteome</keyword>
<evidence type="ECO:0000313" key="18">
    <source>
        <dbReference type="Proteomes" id="UP000224563"/>
    </source>
</evidence>
<comment type="catalytic activity">
    <reaction evidence="1 14 15">
        <text>Endonucleolytic cleavage to 5'-phosphomonoester.</text>
        <dbReference type="EC" id="3.1.26.4"/>
    </reaction>
</comment>
<comment type="cofactor">
    <cofactor evidence="2">
        <name>Mg(2+)</name>
        <dbReference type="ChEBI" id="CHEBI:18420"/>
    </cofactor>
</comment>
<evidence type="ECO:0000313" key="17">
    <source>
        <dbReference type="EMBL" id="PHU37211.1"/>
    </source>
</evidence>
<dbReference type="Proteomes" id="UP000224563">
    <property type="component" value="Unassembled WGS sequence"/>
</dbReference>
<dbReference type="Pfam" id="PF01351">
    <property type="entry name" value="RNase_HII"/>
    <property type="match status" value="1"/>
</dbReference>
<keyword evidence="8 14" id="KW-0963">Cytoplasm</keyword>
<dbReference type="FunFam" id="3.30.420.10:FF:000047">
    <property type="entry name" value="Ribonuclease HIII"/>
    <property type="match status" value="1"/>
</dbReference>
<dbReference type="GO" id="GO:0032299">
    <property type="term" value="C:ribonuclease H2 complex"/>
    <property type="evidence" value="ECO:0007669"/>
    <property type="project" value="TreeGrafter"/>
</dbReference>
<keyword evidence="10 14" id="KW-0479">Metal-binding</keyword>
<dbReference type="InterPro" id="IPR024567">
    <property type="entry name" value="RNase_HII/HIII_dom"/>
</dbReference>
<dbReference type="EC" id="3.1.26.4" evidence="6 14"/>
<evidence type="ECO:0000256" key="13">
    <source>
        <dbReference type="ARBA" id="ARBA00022842"/>
    </source>
</evidence>
<dbReference type="SUPFAM" id="SSF53098">
    <property type="entry name" value="Ribonuclease H-like"/>
    <property type="match status" value="1"/>
</dbReference>
<evidence type="ECO:0000256" key="5">
    <source>
        <dbReference type="ARBA" id="ARBA00008378"/>
    </source>
</evidence>
<evidence type="ECO:0000256" key="8">
    <source>
        <dbReference type="ARBA" id="ARBA00022490"/>
    </source>
</evidence>
<accession>A0A2G3E1W2</accession>
<dbReference type="GO" id="GO:0005737">
    <property type="term" value="C:cytoplasm"/>
    <property type="evidence" value="ECO:0007669"/>
    <property type="project" value="UniProtKB-SubCell"/>
</dbReference>
<dbReference type="CDD" id="cd14796">
    <property type="entry name" value="RNAse_HIII_N"/>
    <property type="match status" value="1"/>
</dbReference>
<dbReference type="RefSeq" id="WP_099386489.1">
    <property type="nucleotide sequence ID" value="NZ_JANSWH010000039.1"/>
</dbReference>
<dbReference type="NCBIfam" id="TIGR00716">
    <property type="entry name" value="rnhC"/>
    <property type="match status" value="1"/>
</dbReference>
<evidence type="ECO:0000256" key="6">
    <source>
        <dbReference type="ARBA" id="ARBA00012180"/>
    </source>
</evidence>
<keyword evidence="13 14" id="KW-0460">Magnesium</keyword>
<keyword evidence="9 14" id="KW-0540">Nuclease</keyword>
<dbReference type="GO" id="GO:0003723">
    <property type="term" value="F:RNA binding"/>
    <property type="evidence" value="ECO:0007669"/>
    <property type="project" value="UniProtKB-UniRule"/>
</dbReference>
<dbReference type="HAMAP" id="MF_00053">
    <property type="entry name" value="RNase_HIII"/>
    <property type="match status" value="1"/>
</dbReference>
<dbReference type="InterPro" id="IPR024568">
    <property type="entry name" value="RNase_HIII_N"/>
</dbReference>
<dbReference type="CDD" id="cd06590">
    <property type="entry name" value="RNase_HII_bacteria_HIII_like"/>
    <property type="match status" value="1"/>
</dbReference>
<evidence type="ECO:0000256" key="3">
    <source>
        <dbReference type="ARBA" id="ARBA00004065"/>
    </source>
</evidence>
<keyword evidence="12 14" id="KW-0378">Hydrolase</keyword>
<dbReference type="Pfam" id="PF11858">
    <property type="entry name" value="DUF3378"/>
    <property type="match status" value="1"/>
</dbReference>
<dbReference type="PROSITE" id="PS51975">
    <property type="entry name" value="RNASE_H_2"/>
    <property type="match status" value="1"/>
</dbReference>
<evidence type="ECO:0000256" key="9">
    <source>
        <dbReference type="ARBA" id="ARBA00022722"/>
    </source>
</evidence>
<feature type="domain" description="RNase H type-2" evidence="16">
    <location>
        <begin position="93"/>
        <end position="310"/>
    </location>
</feature>
<comment type="caution">
    <text evidence="17">The sequence shown here is derived from an EMBL/GenBank/DDBJ whole genome shotgun (WGS) entry which is preliminary data.</text>
</comment>
<organism evidence="17 18">
    <name type="scientific">Agathobacter ruminis</name>
    <dbReference type="NCBI Taxonomy" id="1712665"/>
    <lineage>
        <taxon>Bacteria</taxon>
        <taxon>Bacillati</taxon>
        <taxon>Bacillota</taxon>
        <taxon>Clostridia</taxon>
        <taxon>Lachnospirales</taxon>
        <taxon>Lachnospiraceae</taxon>
        <taxon>Agathobacter</taxon>
    </lineage>
</organism>
<sequence length="312" mass="34814">MAGNLTVVLKADEKLKEKLTKFYCDDFCEKTPQYAIFQAKTEDCTITLYQSGKLMFQGKGAERESSIWNAWMQKQTSEPQAKAVVAPAVYTDTTAIGSDEVGTGDFFGPIVVTAAFVREEQFALLRQLGVRDSKKLTDEKICRIVPQIMEVVPHVTRVLGNEEYNRMRANGINMNQVKALIHNDCLFRLKKQLQDDSVLVVVDQFEPPAAYYRHLSGEANVIKDICFMTKAEDQCMAVACASMISRARFLKEMDLLAESIGHPEGIPLGAGNGVDAFAAALLEEQGPDILQKIAKMNFANVEKVRQLYDQAR</sequence>
<reference evidence="17 18" key="2">
    <citation type="submission" date="2017-10" db="EMBL/GenBank/DDBJ databases">
        <authorList>
            <person name="Banno H."/>
            <person name="Chua N.-H."/>
        </authorList>
    </citation>
    <scope>NUCLEOTIDE SEQUENCE [LARGE SCALE GENOMIC DNA]</scope>
    <source>
        <strain evidence="17 18">JK623</strain>
    </source>
</reference>
<dbReference type="GO" id="GO:0006298">
    <property type="term" value="P:mismatch repair"/>
    <property type="evidence" value="ECO:0007669"/>
    <property type="project" value="TreeGrafter"/>
</dbReference>
<dbReference type="InterPro" id="IPR036397">
    <property type="entry name" value="RNaseH_sf"/>
</dbReference>
<comment type="function">
    <text evidence="3 14">Endonuclease that specifically degrades the RNA of RNA-DNA hybrids.</text>
</comment>
<dbReference type="InterPro" id="IPR004641">
    <property type="entry name" value="RNase_HIII"/>
</dbReference>
<dbReference type="InterPro" id="IPR012295">
    <property type="entry name" value="TBP_dom_sf"/>
</dbReference>
<dbReference type="PANTHER" id="PTHR10954:SF23">
    <property type="entry name" value="RIBONUCLEASE"/>
    <property type="match status" value="1"/>
</dbReference>
<evidence type="ECO:0000256" key="2">
    <source>
        <dbReference type="ARBA" id="ARBA00001946"/>
    </source>
</evidence>
<dbReference type="GO" id="GO:0004523">
    <property type="term" value="F:RNA-DNA hybrid ribonuclease activity"/>
    <property type="evidence" value="ECO:0007669"/>
    <property type="project" value="UniProtKB-UniRule"/>
</dbReference>
<proteinExistence type="inferred from homology"/>
<gene>
    <name evidence="14 17" type="primary">rnhC</name>
    <name evidence="17" type="ORF">CSX02_09395</name>
</gene>
<evidence type="ECO:0000256" key="4">
    <source>
        <dbReference type="ARBA" id="ARBA00004496"/>
    </source>
</evidence>
<dbReference type="Gene3D" id="3.30.310.10">
    <property type="entry name" value="TATA-Binding Protein"/>
    <property type="match status" value="1"/>
</dbReference>
<dbReference type="Gene3D" id="3.30.420.10">
    <property type="entry name" value="Ribonuclease H-like superfamily/Ribonuclease H"/>
    <property type="match status" value="1"/>
</dbReference>
<dbReference type="AlphaFoldDB" id="A0A2G3E1W2"/>
<name>A0A2G3E1W2_9FIRM</name>
<comment type="cofactor">
    <cofactor evidence="14 15">
        <name>Mn(2+)</name>
        <dbReference type="ChEBI" id="CHEBI:29035"/>
    </cofactor>
    <cofactor evidence="14 15">
        <name>Mg(2+)</name>
        <dbReference type="ChEBI" id="CHEBI:18420"/>
    </cofactor>
    <text evidence="14 15">Manganese or magnesium. Binds 1 divalent metal ion per monomer in the absence of substrate. May bind a second metal ion after substrate binding.</text>
</comment>
<reference evidence="17 18" key="1">
    <citation type="submission" date="2017-10" db="EMBL/GenBank/DDBJ databases">
        <title>Resolving the taxonomy of Roseburia spp., Eubacterium rectale and Agathobacter spp. through phylogenomic analysis.</title>
        <authorList>
            <person name="Sheridan P.O."/>
            <person name="Walker A.W."/>
            <person name="Duncan S.H."/>
            <person name="Scott K.P."/>
            <person name="Toole P.W.O."/>
            <person name="Luis P."/>
            <person name="Flint H.J."/>
        </authorList>
    </citation>
    <scope>NUCLEOTIDE SEQUENCE [LARGE SCALE GENOMIC DNA]</scope>
    <source>
        <strain evidence="17 18">JK623</strain>
    </source>
</reference>
<evidence type="ECO:0000256" key="10">
    <source>
        <dbReference type="ARBA" id="ARBA00022723"/>
    </source>
</evidence>
<protein>
    <recommendedName>
        <fullName evidence="7 14">Ribonuclease HIII</fullName>
        <shortName evidence="14">RNase HIII</shortName>
        <ecNumber evidence="6 14">3.1.26.4</ecNumber>
    </recommendedName>
</protein>
<dbReference type="InterPro" id="IPR001352">
    <property type="entry name" value="RNase_HII/HIII"/>
</dbReference>
<feature type="binding site" evidence="14 15">
    <location>
        <position position="99"/>
    </location>
    <ligand>
        <name>a divalent metal cation</name>
        <dbReference type="ChEBI" id="CHEBI:60240"/>
    </ligand>
</feature>
<feature type="binding site" evidence="14 15">
    <location>
        <position position="203"/>
    </location>
    <ligand>
        <name>a divalent metal cation</name>
        <dbReference type="ChEBI" id="CHEBI:60240"/>
    </ligand>
</feature>
<evidence type="ECO:0000256" key="11">
    <source>
        <dbReference type="ARBA" id="ARBA00022759"/>
    </source>
</evidence>
<feature type="binding site" evidence="14 15">
    <location>
        <position position="100"/>
    </location>
    <ligand>
        <name>a divalent metal cation</name>
        <dbReference type="ChEBI" id="CHEBI:60240"/>
    </ligand>
</feature>
<dbReference type="GO" id="GO:0043137">
    <property type="term" value="P:DNA replication, removal of RNA primer"/>
    <property type="evidence" value="ECO:0007669"/>
    <property type="project" value="TreeGrafter"/>
</dbReference>